<evidence type="ECO:0000313" key="11">
    <source>
        <dbReference type="Proteomes" id="UP000245461"/>
    </source>
</evidence>
<comment type="similarity">
    <text evidence="2">Belongs to the YkuD family.</text>
</comment>
<feature type="chain" id="PRO_5016452012" description="L,D-TPase catalytic domain-containing protein" evidence="8">
    <location>
        <begin position="22"/>
        <end position="159"/>
    </location>
</feature>
<evidence type="ECO:0000256" key="5">
    <source>
        <dbReference type="ARBA" id="ARBA00022984"/>
    </source>
</evidence>
<dbReference type="UniPathway" id="UPA00219"/>
<evidence type="ECO:0000256" key="3">
    <source>
        <dbReference type="ARBA" id="ARBA00022679"/>
    </source>
</evidence>
<evidence type="ECO:0000313" key="10">
    <source>
        <dbReference type="EMBL" id="PWR25673.1"/>
    </source>
</evidence>
<keyword evidence="4 7" id="KW-0133">Cell shape</keyword>
<organism evidence="10 11">
    <name type="scientific">Zavarzinia aquatilis</name>
    <dbReference type="NCBI Taxonomy" id="2211142"/>
    <lineage>
        <taxon>Bacteria</taxon>
        <taxon>Pseudomonadati</taxon>
        <taxon>Pseudomonadota</taxon>
        <taxon>Alphaproteobacteria</taxon>
        <taxon>Rhodospirillales</taxon>
        <taxon>Zavarziniaceae</taxon>
        <taxon>Zavarzinia</taxon>
    </lineage>
</organism>
<keyword evidence="11" id="KW-1185">Reference proteome</keyword>
<dbReference type="RefSeq" id="WP_109901888.1">
    <property type="nucleotide sequence ID" value="NZ_QGLE01000001.1"/>
</dbReference>
<dbReference type="GO" id="GO:0071555">
    <property type="term" value="P:cell wall organization"/>
    <property type="evidence" value="ECO:0007669"/>
    <property type="project" value="UniProtKB-UniRule"/>
</dbReference>
<feature type="signal peptide" evidence="8">
    <location>
        <begin position="1"/>
        <end position="21"/>
    </location>
</feature>
<gene>
    <name evidence="10" type="ORF">DKG74_01540</name>
</gene>
<dbReference type="OrthoDB" id="9809748at2"/>
<dbReference type="GO" id="GO:0008360">
    <property type="term" value="P:regulation of cell shape"/>
    <property type="evidence" value="ECO:0007669"/>
    <property type="project" value="UniProtKB-UniRule"/>
</dbReference>
<dbReference type="EMBL" id="QGLE01000001">
    <property type="protein sequence ID" value="PWR25673.1"/>
    <property type="molecule type" value="Genomic_DNA"/>
</dbReference>
<evidence type="ECO:0000256" key="6">
    <source>
        <dbReference type="ARBA" id="ARBA00023316"/>
    </source>
</evidence>
<dbReference type="AlphaFoldDB" id="A0A317EJT4"/>
<evidence type="ECO:0000256" key="1">
    <source>
        <dbReference type="ARBA" id="ARBA00004752"/>
    </source>
</evidence>
<evidence type="ECO:0000259" key="9">
    <source>
        <dbReference type="PROSITE" id="PS52029"/>
    </source>
</evidence>
<proteinExistence type="inferred from homology"/>
<reference evidence="10 11" key="1">
    <citation type="submission" date="2018-05" db="EMBL/GenBank/DDBJ databases">
        <title>Zavarzinia sp. HR-AS.</title>
        <authorList>
            <person name="Lee Y."/>
            <person name="Jeon C.O."/>
        </authorList>
    </citation>
    <scope>NUCLEOTIDE SEQUENCE [LARGE SCALE GENOMIC DNA]</scope>
    <source>
        <strain evidence="10 11">HR-AS</strain>
    </source>
</reference>
<feature type="domain" description="L,D-TPase catalytic" evidence="9">
    <location>
        <begin position="24"/>
        <end position="158"/>
    </location>
</feature>
<keyword evidence="6 7" id="KW-0961">Cell wall biogenesis/degradation</keyword>
<name>A0A317EJT4_9PROT</name>
<dbReference type="PANTHER" id="PTHR36699:SF1">
    <property type="entry name" value="L,D-TRANSPEPTIDASE YAFK-RELATED"/>
    <property type="match status" value="1"/>
</dbReference>
<dbReference type="CDD" id="cd16913">
    <property type="entry name" value="YkuD_like"/>
    <property type="match status" value="1"/>
</dbReference>
<dbReference type="SUPFAM" id="SSF141523">
    <property type="entry name" value="L,D-transpeptidase catalytic domain-like"/>
    <property type="match status" value="1"/>
</dbReference>
<accession>A0A317EJT4</accession>
<feature type="active site" description="Proton donor/acceptor" evidence="7">
    <location>
        <position position="114"/>
    </location>
</feature>
<dbReference type="InterPro" id="IPR038063">
    <property type="entry name" value="Transpep_catalytic_dom"/>
</dbReference>
<dbReference type="GO" id="GO:0009252">
    <property type="term" value="P:peptidoglycan biosynthetic process"/>
    <property type="evidence" value="ECO:0007669"/>
    <property type="project" value="UniProtKB-UniPathway"/>
</dbReference>
<dbReference type="GO" id="GO:0016740">
    <property type="term" value="F:transferase activity"/>
    <property type="evidence" value="ECO:0007669"/>
    <property type="project" value="UniProtKB-KW"/>
</dbReference>
<evidence type="ECO:0000256" key="7">
    <source>
        <dbReference type="PROSITE-ProRule" id="PRU01373"/>
    </source>
</evidence>
<comment type="pathway">
    <text evidence="1 7">Cell wall biogenesis; peptidoglycan biosynthesis.</text>
</comment>
<feature type="active site" description="Nucleophile" evidence="7">
    <location>
        <position position="134"/>
    </location>
</feature>
<keyword evidence="3" id="KW-0808">Transferase</keyword>
<comment type="caution">
    <text evidence="10">The sequence shown here is derived from an EMBL/GenBank/DDBJ whole genome shotgun (WGS) entry which is preliminary data.</text>
</comment>
<dbReference type="Gene3D" id="2.40.440.10">
    <property type="entry name" value="L,D-transpeptidase catalytic domain-like"/>
    <property type="match status" value="1"/>
</dbReference>
<sequence>MSMRYAALSLLMLLTATPACADVDRILVTKAERKLRLYEGETLVREYDIHLGSAPEGRKQVEGDGRTPEGLYRIEGRNPASAYTLSLRISYPEPWDLAAASKRGLSPGGDIMIHGQPNALPDAVTLPWDWTAGCIAVSNDAIREIWSLVPDGTPIEIRP</sequence>
<dbReference type="InterPro" id="IPR005490">
    <property type="entry name" value="LD_TPept_cat_dom"/>
</dbReference>
<keyword evidence="5 7" id="KW-0573">Peptidoglycan synthesis</keyword>
<dbReference type="PROSITE" id="PS52029">
    <property type="entry name" value="LD_TPASE"/>
    <property type="match status" value="1"/>
</dbReference>
<dbReference type="Proteomes" id="UP000245461">
    <property type="component" value="Unassembled WGS sequence"/>
</dbReference>
<evidence type="ECO:0000256" key="4">
    <source>
        <dbReference type="ARBA" id="ARBA00022960"/>
    </source>
</evidence>
<evidence type="ECO:0000256" key="8">
    <source>
        <dbReference type="SAM" id="SignalP"/>
    </source>
</evidence>
<dbReference type="Pfam" id="PF03734">
    <property type="entry name" value="YkuD"/>
    <property type="match status" value="1"/>
</dbReference>
<keyword evidence="8" id="KW-0732">Signal</keyword>
<dbReference type="GO" id="GO:0004180">
    <property type="term" value="F:carboxypeptidase activity"/>
    <property type="evidence" value="ECO:0007669"/>
    <property type="project" value="UniProtKB-ARBA"/>
</dbReference>
<evidence type="ECO:0000256" key="2">
    <source>
        <dbReference type="ARBA" id="ARBA00005992"/>
    </source>
</evidence>
<protein>
    <recommendedName>
        <fullName evidence="9">L,D-TPase catalytic domain-containing protein</fullName>
    </recommendedName>
</protein>
<dbReference type="PANTHER" id="PTHR36699">
    <property type="entry name" value="LD-TRANSPEPTIDASE"/>
    <property type="match status" value="1"/>
</dbReference>